<reference evidence="2" key="1">
    <citation type="submission" date="2023-10" db="EMBL/GenBank/DDBJ databases">
        <title>Genome assembly of Pristionchus species.</title>
        <authorList>
            <person name="Yoshida K."/>
            <person name="Sommer R.J."/>
        </authorList>
    </citation>
    <scope>NUCLEOTIDE SEQUENCE</scope>
    <source>
        <strain evidence="2">RS5133</strain>
    </source>
</reference>
<feature type="non-terminal residue" evidence="2">
    <location>
        <position position="95"/>
    </location>
</feature>
<organism evidence="2 3">
    <name type="scientific">Pristionchus fissidentatus</name>
    <dbReference type="NCBI Taxonomy" id="1538716"/>
    <lineage>
        <taxon>Eukaryota</taxon>
        <taxon>Metazoa</taxon>
        <taxon>Ecdysozoa</taxon>
        <taxon>Nematoda</taxon>
        <taxon>Chromadorea</taxon>
        <taxon>Rhabditida</taxon>
        <taxon>Rhabditina</taxon>
        <taxon>Diplogasteromorpha</taxon>
        <taxon>Diplogasteroidea</taxon>
        <taxon>Neodiplogasteridae</taxon>
        <taxon>Pristionchus</taxon>
    </lineage>
</organism>
<keyword evidence="1" id="KW-0472">Membrane</keyword>
<accession>A0AAV5VR17</accession>
<dbReference type="AlphaFoldDB" id="A0AAV5VR17"/>
<feature type="transmembrane region" description="Helical" evidence="1">
    <location>
        <begin position="32"/>
        <end position="54"/>
    </location>
</feature>
<feature type="non-terminal residue" evidence="2">
    <location>
        <position position="1"/>
    </location>
</feature>
<dbReference type="EMBL" id="BTSY01000004">
    <property type="protein sequence ID" value="GMT21950.1"/>
    <property type="molecule type" value="Genomic_DNA"/>
</dbReference>
<proteinExistence type="predicted"/>
<comment type="caution">
    <text evidence="2">The sequence shown here is derived from an EMBL/GenBank/DDBJ whole genome shotgun (WGS) entry which is preliminary data.</text>
</comment>
<evidence type="ECO:0000313" key="3">
    <source>
        <dbReference type="Proteomes" id="UP001432322"/>
    </source>
</evidence>
<dbReference type="Proteomes" id="UP001432322">
    <property type="component" value="Unassembled WGS sequence"/>
</dbReference>
<protein>
    <submittedName>
        <fullName evidence="2">Uncharacterized protein</fullName>
    </submittedName>
</protein>
<evidence type="ECO:0000313" key="2">
    <source>
        <dbReference type="EMBL" id="GMT21950.1"/>
    </source>
</evidence>
<keyword evidence="1" id="KW-1133">Transmembrane helix</keyword>
<sequence>APMALLTMLNLYRYAHVTNFGKFEVLSTQFGVIYFALWLGFHALFHYTVATIFFQTDGDSIDQVADVLYATLGKGRDYGFELCIATYWVYDTFDT</sequence>
<evidence type="ECO:0000256" key="1">
    <source>
        <dbReference type="SAM" id="Phobius"/>
    </source>
</evidence>
<name>A0AAV5VR17_9BILA</name>
<keyword evidence="3" id="KW-1185">Reference proteome</keyword>
<keyword evidence="1" id="KW-0812">Transmembrane</keyword>
<gene>
    <name evidence="2" type="ORF">PFISCL1PPCAC_13247</name>
</gene>